<dbReference type="EMBL" id="JBBPBK010000006">
    <property type="protein sequence ID" value="KAK9282671.1"/>
    <property type="molecule type" value="Genomic_DNA"/>
</dbReference>
<dbReference type="AlphaFoldDB" id="A0AAP0WZC6"/>
<evidence type="ECO:0000256" key="1">
    <source>
        <dbReference type="SAM" id="MobiDB-lite"/>
    </source>
</evidence>
<reference evidence="2 3" key="1">
    <citation type="journal article" date="2024" name="Plant J.">
        <title>Genome sequences and population genomics reveal climatic adaptation and genomic divergence between two closely related sweetgum species.</title>
        <authorList>
            <person name="Xu W.Q."/>
            <person name="Ren C.Q."/>
            <person name="Zhang X.Y."/>
            <person name="Comes H.P."/>
            <person name="Liu X.H."/>
            <person name="Li Y.G."/>
            <person name="Kettle C.J."/>
            <person name="Jalonen R."/>
            <person name="Gaisberger H."/>
            <person name="Ma Y.Z."/>
            <person name="Qiu Y.X."/>
        </authorList>
    </citation>
    <scope>NUCLEOTIDE SEQUENCE [LARGE SCALE GENOMIC DNA]</scope>
    <source>
        <strain evidence="2">Hangzhou</strain>
    </source>
</reference>
<keyword evidence="3" id="KW-1185">Reference proteome</keyword>
<feature type="region of interest" description="Disordered" evidence="1">
    <location>
        <begin position="16"/>
        <end position="41"/>
    </location>
</feature>
<evidence type="ECO:0000313" key="2">
    <source>
        <dbReference type="EMBL" id="KAK9282671.1"/>
    </source>
</evidence>
<gene>
    <name evidence="2" type="ORF">L1049_010891</name>
</gene>
<evidence type="ECO:0000313" key="3">
    <source>
        <dbReference type="Proteomes" id="UP001415857"/>
    </source>
</evidence>
<protein>
    <submittedName>
        <fullName evidence="2">Uncharacterized protein</fullName>
    </submittedName>
</protein>
<organism evidence="2 3">
    <name type="scientific">Liquidambar formosana</name>
    <name type="common">Formosan gum</name>
    <dbReference type="NCBI Taxonomy" id="63359"/>
    <lineage>
        <taxon>Eukaryota</taxon>
        <taxon>Viridiplantae</taxon>
        <taxon>Streptophyta</taxon>
        <taxon>Embryophyta</taxon>
        <taxon>Tracheophyta</taxon>
        <taxon>Spermatophyta</taxon>
        <taxon>Magnoliopsida</taxon>
        <taxon>eudicotyledons</taxon>
        <taxon>Gunneridae</taxon>
        <taxon>Pentapetalae</taxon>
        <taxon>Saxifragales</taxon>
        <taxon>Altingiaceae</taxon>
        <taxon>Liquidambar</taxon>
    </lineage>
</organism>
<feature type="compositionally biased region" description="Basic and acidic residues" evidence="1">
    <location>
        <begin position="23"/>
        <end position="41"/>
    </location>
</feature>
<feature type="compositionally biased region" description="Basic and acidic residues" evidence="1">
    <location>
        <begin position="159"/>
        <end position="174"/>
    </location>
</feature>
<accession>A0AAP0WZC6</accession>
<dbReference type="Proteomes" id="UP001415857">
    <property type="component" value="Unassembled WGS sequence"/>
</dbReference>
<feature type="compositionally biased region" description="Basic and acidic residues" evidence="1">
    <location>
        <begin position="64"/>
        <end position="109"/>
    </location>
</feature>
<proteinExistence type="predicted"/>
<sequence length="197" mass="22388">MGELLVADGSSICFREVSPTAERSGERRNADGRAKGIERNIGGEEREWASEFWLLGVEWVTRKPDLDVPSSPRKEDNTDCRRRRGERERRRADPRSERRESGRGRREWRLTANLPSGFGGLTAGNNGEEKELAGGGKLHHSLRDGGDSTIFVGEEEREERERERERSQKSKPDLKNGSPVFGFGCVFAREKRCRFPT</sequence>
<name>A0AAP0WZC6_LIQFO</name>
<comment type="caution">
    <text evidence="2">The sequence shown here is derived from an EMBL/GenBank/DDBJ whole genome shotgun (WGS) entry which is preliminary data.</text>
</comment>
<feature type="region of interest" description="Disordered" evidence="1">
    <location>
        <begin position="64"/>
        <end position="180"/>
    </location>
</feature>